<dbReference type="PANTHER" id="PTHR11926:SF1392">
    <property type="entry name" value="GLYCOSYLTRANSFERASE"/>
    <property type="match status" value="1"/>
</dbReference>
<dbReference type="EMBL" id="PKPP01000305">
    <property type="protein sequence ID" value="PWA94576.1"/>
    <property type="molecule type" value="Genomic_DNA"/>
</dbReference>
<keyword evidence="2 3" id="KW-0808">Transferase</keyword>
<name>A0A2U1Q992_ARTAN</name>
<dbReference type="InterPro" id="IPR035595">
    <property type="entry name" value="UDP_glycos_trans_CS"/>
</dbReference>
<dbReference type="Proteomes" id="UP000245207">
    <property type="component" value="Unassembled WGS sequence"/>
</dbReference>
<dbReference type="FunFam" id="3.40.50.2000:FF:000040">
    <property type="entry name" value="UDP-glycosyltransferase 76C1"/>
    <property type="match status" value="1"/>
</dbReference>
<dbReference type="GO" id="GO:0080043">
    <property type="term" value="F:quercetin 3-O-glucosyltransferase activity"/>
    <property type="evidence" value="ECO:0007669"/>
    <property type="project" value="TreeGrafter"/>
</dbReference>
<dbReference type="AlphaFoldDB" id="A0A2U1Q992"/>
<dbReference type="CDD" id="cd03784">
    <property type="entry name" value="GT1_Gtf-like"/>
    <property type="match status" value="1"/>
</dbReference>
<organism evidence="5 6">
    <name type="scientific">Artemisia annua</name>
    <name type="common">Sweet wormwood</name>
    <dbReference type="NCBI Taxonomy" id="35608"/>
    <lineage>
        <taxon>Eukaryota</taxon>
        <taxon>Viridiplantae</taxon>
        <taxon>Streptophyta</taxon>
        <taxon>Embryophyta</taxon>
        <taxon>Tracheophyta</taxon>
        <taxon>Spermatophyta</taxon>
        <taxon>Magnoliopsida</taxon>
        <taxon>eudicotyledons</taxon>
        <taxon>Gunneridae</taxon>
        <taxon>Pentapetalae</taxon>
        <taxon>asterids</taxon>
        <taxon>campanulids</taxon>
        <taxon>Asterales</taxon>
        <taxon>Asteraceae</taxon>
        <taxon>Asteroideae</taxon>
        <taxon>Anthemideae</taxon>
        <taxon>Artemisiinae</taxon>
        <taxon>Artemisia</taxon>
    </lineage>
</organism>
<comment type="caution">
    <text evidence="5">The sequence shown here is derived from an EMBL/GenBank/DDBJ whole genome shotgun (WGS) entry which is preliminary data.</text>
</comment>
<dbReference type="EC" id="2.4.1.-" evidence="4"/>
<dbReference type="SUPFAM" id="SSF53756">
    <property type="entry name" value="UDP-Glycosyltransferase/glycogen phosphorylase"/>
    <property type="match status" value="1"/>
</dbReference>
<dbReference type="GO" id="GO:0080044">
    <property type="term" value="F:quercetin 7-O-glucosyltransferase activity"/>
    <property type="evidence" value="ECO:0007669"/>
    <property type="project" value="TreeGrafter"/>
</dbReference>
<evidence type="ECO:0000313" key="6">
    <source>
        <dbReference type="Proteomes" id="UP000245207"/>
    </source>
</evidence>
<dbReference type="Gene3D" id="3.40.50.2000">
    <property type="entry name" value="Glycogen Phosphorylase B"/>
    <property type="match status" value="2"/>
</dbReference>
<comment type="similarity">
    <text evidence="1 3">Belongs to the UDP-glycosyltransferase family.</text>
</comment>
<dbReference type="OrthoDB" id="5835829at2759"/>
<reference evidence="5 6" key="1">
    <citation type="journal article" date="2018" name="Mol. Plant">
        <title>The genome of Artemisia annua provides insight into the evolution of Asteraceae family and artemisinin biosynthesis.</title>
        <authorList>
            <person name="Shen Q."/>
            <person name="Zhang L."/>
            <person name="Liao Z."/>
            <person name="Wang S."/>
            <person name="Yan T."/>
            <person name="Shi P."/>
            <person name="Liu M."/>
            <person name="Fu X."/>
            <person name="Pan Q."/>
            <person name="Wang Y."/>
            <person name="Lv Z."/>
            <person name="Lu X."/>
            <person name="Zhang F."/>
            <person name="Jiang W."/>
            <person name="Ma Y."/>
            <person name="Chen M."/>
            <person name="Hao X."/>
            <person name="Li L."/>
            <person name="Tang Y."/>
            <person name="Lv G."/>
            <person name="Zhou Y."/>
            <person name="Sun X."/>
            <person name="Brodelius P.E."/>
            <person name="Rose J.K.C."/>
            <person name="Tang K."/>
        </authorList>
    </citation>
    <scope>NUCLEOTIDE SEQUENCE [LARGE SCALE GENOMIC DNA]</scope>
    <source>
        <strain evidence="6">cv. Huhao1</strain>
        <tissue evidence="5">Leaf</tissue>
    </source>
</reference>
<dbReference type="PROSITE" id="PS00375">
    <property type="entry name" value="UDPGT"/>
    <property type="match status" value="1"/>
</dbReference>
<evidence type="ECO:0000256" key="2">
    <source>
        <dbReference type="ARBA" id="ARBA00022679"/>
    </source>
</evidence>
<dbReference type="PANTHER" id="PTHR11926">
    <property type="entry name" value="GLUCOSYL/GLUCURONOSYL TRANSFERASES"/>
    <property type="match status" value="1"/>
</dbReference>
<dbReference type="InterPro" id="IPR002213">
    <property type="entry name" value="UDP_glucos_trans"/>
</dbReference>
<dbReference type="Pfam" id="PF00201">
    <property type="entry name" value="UDPGT"/>
    <property type="match status" value="1"/>
</dbReference>
<gene>
    <name evidence="5" type="ORF">CTI12_AA059810</name>
</gene>
<keyword evidence="6" id="KW-1185">Reference proteome</keyword>
<protein>
    <recommendedName>
        <fullName evidence="4">Glycosyltransferase</fullName>
        <ecNumber evidence="4">2.4.1.-</ecNumber>
    </recommendedName>
</protein>
<keyword evidence="3" id="KW-0328">Glycosyltransferase</keyword>
<evidence type="ECO:0000256" key="4">
    <source>
        <dbReference type="RuleBase" id="RU362057"/>
    </source>
</evidence>
<proteinExistence type="inferred from homology"/>
<evidence type="ECO:0000256" key="1">
    <source>
        <dbReference type="ARBA" id="ARBA00009995"/>
    </source>
</evidence>
<evidence type="ECO:0000313" key="5">
    <source>
        <dbReference type="EMBL" id="PWA94576.1"/>
    </source>
</evidence>
<sequence length="479" mass="53761">MSKTHVLLFPIPMQGPVNCTLKLAELLCLNGLTVTVLNTEHIHRNLLRHTNVLTRFSRYDNFRFETISDGLPDDHPRSTERFVEVFEGMKNVTEPVFKEMMVSGCFSKISKCPVTVVIPDGSYSFALDVADEVGVPVVYFETVSPCALWTYLCLPKLIEAGEVPFSGNDLDVPVKSVPGTEHFLRRRDLPGFYRCDNLTNHIMQTIMNEATHVPRAHGVIINTFEVLDESILVHLRKVCPNIYCIGPLHTLFKSCMAIEPKPVTQMHKSNGSNSLWEENRSCLSWLDTKPAKSVIYVSIGSLAIMTVDQFFEIWHGLVNSGKPFLIVKRPGSVIGDYDDNQVPKVLVDATKERGFIAKWVPQEEVLAHSSIGGFLTHSGWNSTMESIVEGVPMICWPLYVDQQVNSRFVSEVWKIGIDMKDTSDRVIIEKAINDITNVRRNEFIKSANTLAESAAQSVTKDGSSFKDLNRLIKDLNSVS</sequence>
<accession>A0A2U1Q992</accession>
<evidence type="ECO:0000256" key="3">
    <source>
        <dbReference type="RuleBase" id="RU003718"/>
    </source>
</evidence>